<dbReference type="Gene3D" id="3.40.50.2000">
    <property type="entry name" value="Glycogen Phosphorylase B"/>
    <property type="match status" value="2"/>
</dbReference>
<dbReference type="EMBL" id="FZNV01000005">
    <property type="protein sequence ID" value="SNR66860.1"/>
    <property type="molecule type" value="Genomic_DNA"/>
</dbReference>
<name>A0ABY1SJV5_9FLAO</name>
<reference evidence="3 4" key="1">
    <citation type="submission" date="2017-06" db="EMBL/GenBank/DDBJ databases">
        <authorList>
            <person name="Varghese N."/>
            <person name="Submissions S."/>
        </authorList>
    </citation>
    <scope>NUCLEOTIDE SEQUENCE [LARGE SCALE GENOMIC DNA]</scope>
    <source>
        <strain evidence="3 4">DSM 19840</strain>
    </source>
</reference>
<dbReference type="InterPro" id="IPR028098">
    <property type="entry name" value="Glyco_trans_4-like_N"/>
</dbReference>
<proteinExistence type="predicted"/>
<sequence length="373" mass="42179">MKIALLLSRIEQTGVTTHTLDLTKGLIDEGHEVFLITGGKVQEDNNRIDAFYEQFISLGAQVKIFKTPKGSLINKAIVTVSSIFNIIKLIKSCNPDIIHAQSPYMTFIPWLMGKNFTTTIHNTKLKKNIKFKNPTHLIAISKESEIMSQKVFGISPKDITIVNHGVSERFGTSISESKKNQLKDKFKIPKDKIIVGFVGRLTKDKGCDILFNAIKKLNDTVLSQSHFIFVGSTKDSADHQWLRQNLEEKNIDIYCSIVDFQDPKPFYDIFDIFVLPSRFESFPLVILEAMMSECATVRSQVEGALEQIHHGVNGMLFPNEDVNALSLILQKLILNDAFRTELANKGKSKALKEYTIPVMTKNTLKVYDKIRLN</sequence>
<accession>A0ABY1SJV5</accession>
<dbReference type="InterPro" id="IPR050194">
    <property type="entry name" value="Glycosyltransferase_grp1"/>
</dbReference>
<dbReference type="Pfam" id="PF13439">
    <property type="entry name" value="Glyco_transf_4"/>
    <property type="match status" value="1"/>
</dbReference>
<dbReference type="CDD" id="cd03801">
    <property type="entry name" value="GT4_PimA-like"/>
    <property type="match status" value="1"/>
</dbReference>
<dbReference type="InterPro" id="IPR001296">
    <property type="entry name" value="Glyco_trans_1"/>
</dbReference>
<dbReference type="Pfam" id="PF00534">
    <property type="entry name" value="Glycos_transf_1"/>
    <property type="match status" value="1"/>
</dbReference>
<comment type="caution">
    <text evidence="3">The sequence shown here is derived from an EMBL/GenBank/DDBJ whole genome shotgun (WGS) entry which is preliminary data.</text>
</comment>
<evidence type="ECO:0000259" key="1">
    <source>
        <dbReference type="Pfam" id="PF00534"/>
    </source>
</evidence>
<evidence type="ECO:0000313" key="3">
    <source>
        <dbReference type="EMBL" id="SNR66860.1"/>
    </source>
</evidence>
<dbReference type="PANTHER" id="PTHR45947:SF3">
    <property type="entry name" value="SULFOQUINOVOSYL TRANSFERASE SQD2"/>
    <property type="match status" value="1"/>
</dbReference>
<evidence type="ECO:0000259" key="2">
    <source>
        <dbReference type="Pfam" id="PF13439"/>
    </source>
</evidence>
<gene>
    <name evidence="3" type="ORF">SAMN04488009_3073</name>
</gene>
<dbReference type="Proteomes" id="UP000198337">
    <property type="component" value="Unassembled WGS sequence"/>
</dbReference>
<dbReference type="PANTHER" id="PTHR45947">
    <property type="entry name" value="SULFOQUINOVOSYL TRANSFERASE SQD2"/>
    <property type="match status" value="1"/>
</dbReference>
<organism evidence="3 4">
    <name type="scientific">Maribacter sedimenticola</name>
    <dbReference type="NCBI Taxonomy" id="228956"/>
    <lineage>
        <taxon>Bacteria</taxon>
        <taxon>Pseudomonadati</taxon>
        <taxon>Bacteroidota</taxon>
        <taxon>Flavobacteriia</taxon>
        <taxon>Flavobacteriales</taxon>
        <taxon>Flavobacteriaceae</taxon>
        <taxon>Maribacter</taxon>
    </lineage>
</organism>
<dbReference type="SUPFAM" id="SSF53756">
    <property type="entry name" value="UDP-Glycosyltransferase/glycogen phosphorylase"/>
    <property type="match status" value="1"/>
</dbReference>
<keyword evidence="4" id="KW-1185">Reference proteome</keyword>
<dbReference type="RefSeq" id="WP_089261657.1">
    <property type="nucleotide sequence ID" value="NZ_FZNV01000005.1"/>
</dbReference>
<protein>
    <submittedName>
        <fullName evidence="3">Glycosyltransferase involved in cell wall bisynthesis</fullName>
    </submittedName>
</protein>
<feature type="domain" description="Glycosyltransferase subfamily 4-like N-terminal" evidence="2">
    <location>
        <begin position="14"/>
        <end position="167"/>
    </location>
</feature>
<evidence type="ECO:0000313" key="4">
    <source>
        <dbReference type="Proteomes" id="UP000198337"/>
    </source>
</evidence>
<feature type="domain" description="Glycosyl transferase family 1" evidence="1">
    <location>
        <begin position="180"/>
        <end position="348"/>
    </location>
</feature>